<gene>
    <name evidence="2" type="ORF">BCM02_109223</name>
</gene>
<feature type="transmembrane region" description="Helical" evidence="1">
    <location>
        <begin position="163"/>
        <end position="181"/>
    </location>
</feature>
<proteinExistence type="predicted"/>
<keyword evidence="1" id="KW-0812">Transmembrane</keyword>
<protein>
    <submittedName>
        <fullName evidence="2">Uncharacterized protein</fullName>
    </submittedName>
</protein>
<evidence type="ECO:0000256" key="1">
    <source>
        <dbReference type="SAM" id="Phobius"/>
    </source>
</evidence>
<reference evidence="2 3" key="1">
    <citation type="submission" date="2019-07" db="EMBL/GenBank/DDBJ databases">
        <title>Genomic Encyclopedia of Type Strains, Phase III (KMG-III): the genomes of soil and plant-associated and newly described type strains.</title>
        <authorList>
            <person name="Whitman W."/>
        </authorList>
    </citation>
    <scope>NUCLEOTIDE SEQUENCE [LARGE SCALE GENOMIC DNA]</scope>
    <source>
        <strain evidence="2 3">BL24</strain>
    </source>
</reference>
<evidence type="ECO:0000313" key="3">
    <source>
        <dbReference type="Proteomes" id="UP000323257"/>
    </source>
</evidence>
<organism evidence="2 3">
    <name type="scientific">Paenibacillus methanolicus</name>
    <dbReference type="NCBI Taxonomy" id="582686"/>
    <lineage>
        <taxon>Bacteria</taxon>
        <taxon>Bacillati</taxon>
        <taxon>Bacillota</taxon>
        <taxon>Bacilli</taxon>
        <taxon>Bacillales</taxon>
        <taxon>Paenibacillaceae</taxon>
        <taxon>Paenibacillus</taxon>
    </lineage>
</organism>
<keyword evidence="1" id="KW-1133">Transmembrane helix</keyword>
<name>A0A5S5BY54_9BACL</name>
<accession>A0A5S5BY54</accession>
<feature type="transmembrane region" description="Helical" evidence="1">
    <location>
        <begin position="124"/>
        <end position="143"/>
    </location>
</feature>
<feature type="transmembrane region" description="Helical" evidence="1">
    <location>
        <begin position="99"/>
        <end position="117"/>
    </location>
</feature>
<keyword evidence="3" id="KW-1185">Reference proteome</keyword>
<dbReference type="EMBL" id="VNHS01000009">
    <property type="protein sequence ID" value="TYP71944.1"/>
    <property type="molecule type" value="Genomic_DNA"/>
</dbReference>
<dbReference type="Proteomes" id="UP000323257">
    <property type="component" value="Unassembled WGS sequence"/>
</dbReference>
<comment type="caution">
    <text evidence="2">The sequence shown here is derived from an EMBL/GenBank/DDBJ whole genome shotgun (WGS) entry which is preliminary data.</text>
</comment>
<sequence>MKWGLRMEELGKRIDQLSNKLTNMRWEIWTKYTLFTWQWWMLVLACAGMVVLFVVLVRRGNLLKSFAFLGMIYLFNKNLDDVATAMNWYDYRMQLEPIIPTMLPANLFIIPGALTILYERYSDWKSYSIAIGAFAVLVSYMALPLMKQVKIYTDNAWNGHWSLLSLVAMAAISKLVVDWFVRQQSRESNEHRDPHEREIHVLYTSPSLFSRRKGSVK</sequence>
<evidence type="ECO:0000313" key="2">
    <source>
        <dbReference type="EMBL" id="TYP71944.1"/>
    </source>
</evidence>
<feature type="transmembrane region" description="Helical" evidence="1">
    <location>
        <begin position="37"/>
        <end position="57"/>
    </location>
</feature>
<keyword evidence="1" id="KW-0472">Membrane</keyword>
<dbReference type="AlphaFoldDB" id="A0A5S5BY54"/>